<evidence type="ECO:0000313" key="7">
    <source>
        <dbReference type="EMBL" id="CAH1101025.1"/>
    </source>
</evidence>
<sequence>MSEKKEKHDKNEEVEEQEEQPEEIVIEREPPQGSTDEEKQYWLRRLPIRQGCFDSPIDLNLVNCIPISLPKLEWVNFDAIPKKTKLTNSGHTIIFSAKWLGERPYIYAGPFTAKYVFSNFHLHWGENAQEGSEHTVDGGNFPAELHVVFFKSSYLTQEAALKEQDGCATLAYLIQLQEMENPGFQVIIDSLRDIAIAGTSKRIANVCVLRLFRKFLDDYYLYWGSVSTYSCLHFILWLVTRKPIGISNEQLNCLRNILDHQGSQLVKNFRKVQPLCDRSVFLVNPCPSKYATLLPITHDTYLQYHVSEVFYYKDIGAISKLLKEFLEDTQSISQYSETNELTEKSVDSDEDETQNEYSCDN</sequence>
<accession>A0A9P0CK87</accession>
<evidence type="ECO:0000313" key="8">
    <source>
        <dbReference type="Proteomes" id="UP001153636"/>
    </source>
</evidence>
<evidence type="ECO:0000259" key="6">
    <source>
        <dbReference type="PROSITE" id="PS51144"/>
    </source>
</evidence>
<protein>
    <recommendedName>
        <fullName evidence="4">Carbonic anhydrase</fullName>
        <ecNumber evidence="4">4.2.1.1</ecNumber>
    </recommendedName>
</protein>
<dbReference type="OrthoDB" id="429145at2759"/>
<feature type="compositionally biased region" description="Basic and acidic residues" evidence="5">
    <location>
        <begin position="25"/>
        <end position="37"/>
    </location>
</feature>
<dbReference type="PANTHER" id="PTHR18952:SF233">
    <property type="entry name" value="CARBONIC ANHYDRASE 14"/>
    <property type="match status" value="1"/>
</dbReference>
<feature type="compositionally biased region" description="Basic and acidic residues" evidence="5">
    <location>
        <begin position="1"/>
        <end position="11"/>
    </location>
</feature>
<reference evidence="7" key="1">
    <citation type="submission" date="2022-01" db="EMBL/GenBank/DDBJ databases">
        <authorList>
            <person name="King R."/>
        </authorList>
    </citation>
    <scope>NUCLEOTIDE SEQUENCE</scope>
</reference>
<dbReference type="Gene3D" id="3.10.200.10">
    <property type="entry name" value="Alpha carbonic anhydrase"/>
    <property type="match status" value="1"/>
</dbReference>
<comment type="cofactor">
    <cofactor evidence="4">
        <name>Zn(2+)</name>
        <dbReference type="ChEBI" id="CHEBI:29105"/>
    </cofactor>
</comment>
<dbReference type="CDD" id="cd00326">
    <property type="entry name" value="alpha_CA"/>
    <property type="match status" value="1"/>
</dbReference>
<evidence type="ECO:0000256" key="4">
    <source>
        <dbReference type="RuleBase" id="RU367011"/>
    </source>
</evidence>
<dbReference type="InterPro" id="IPR023561">
    <property type="entry name" value="Carbonic_anhydrase_a-class"/>
</dbReference>
<dbReference type="SUPFAM" id="SSF51069">
    <property type="entry name" value="Carbonic anhydrase"/>
    <property type="match status" value="1"/>
</dbReference>
<name>A0A9P0CK87_9CUCU</name>
<dbReference type="EMBL" id="OV651823">
    <property type="protein sequence ID" value="CAH1101025.1"/>
    <property type="molecule type" value="Genomic_DNA"/>
</dbReference>
<evidence type="ECO:0000256" key="2">
    <source>
        <dbReference type="ARBA" id="ARBA00022723"/>
    </source>
</evidence>
<dbReference type="Proteomes" id="UP001153636">
    <property type="component" value="Chromosome 11"/>
</dbReference>
<feature type="compositionally biased region" description="Acidic residues" evidence="5">
    <location>
        <begin position="12"/>
        <end position="24"/>
    </location>
</feature>
<dbReference type="InterPro" id="IPR036398">
    <property type="entry name" value="CA_dom_sf"/>
</dbReference>
<dbReference type="AlphaFoldDB" id="A0A9P0CK87"/>
<dbReference type="InterPro" id="IPR001148">
    <property type="entry name" value="CA_dom"/>
</dbReference>
<feature type="region of interest" description="Disordered" evidence="5">
    <location>
        <begin position="337"/>
        <end position="361"/>
    </location>
</feature>
<feature type="domain" description="Alpha-carbonic anhydrase" evidence="6">
    <location>
        <begin position="31"/>
        <end position="284"/>
    </location>
</feature>
<dbReference type="Pfam" id="PF00194">
    <property type="entry name" value="Carb_anhydrase"/>
    <property type="match status" value="1"/>
</dbReference>
<comment type="function">
    <text evidence="4">Reversible hydration of carbon dioxide.</text>
</comment>
<keyword evidence="3 4" id="KW-0862">Zinc</keyword>
<dbReference type="PROSITE" id="PS51144">
    <property type="entry name" value="ALPHA_CA_2"/>
    <property type="match status" value="1"/>
</dbReference>
<organism evidence="7 8">
    <name type="scientific">Psylliodes chrysocephalus</name>
    <dbReference type="NCBI Taxonomy" id="3402493"/>
    <lineage>
        <taxon>Eukaryota</taxon>
        <taxon>Metazoa</taxon>
        <taxon>Ecdysozoa</taxon>
        <taxon>Arthropoda</taxon>
        <taxon>Hexapoda</taxon>
        <taxon>Insecta</taxon>
        <taxon>Pterygota</taxon>
        <taxon>Neoptera</taxon>
        <taxon>Endopterygota</taxon>
        <taxon>Coleoptera</taxon>
        <taxon>Polyphaga</taxon>
        <taxon>Cucujiformia</taxon>
        <taxon>Chrysomeloidea</taxon>
        <taxon>Chrysomelidae</taxon>
        <taxon>Galerucinae</taxon>
        <taxon>Alticini</taxon>
        <taxon>Psylliodes</taxon>
    </lineage>
</organism>
<evidence type="ECO:0000256" key="1">
    <source>
        <dbReference type="ARBA" id="ARBA00010718"/>
    </source>
</evidence>
<feature type="region of interest" description="Disordered" evidence="5">
    <location>
        <begin position="1"/>
        <end position="37"/>
    </location>
</feature>
<evidence type="ECO:0000256" key="5">
    <source>
        <dbReference type="SAM" id="MobiDB-lite"/>
    </source>
</evidence>
<gene>
    <name evidence="7" type="ORF">PSYICH_LOCUS2721</name>
</gene>
<keyword evidence="4" id="KW-0456">Lyase</keyword>
<dbReference type="GO" id="GO:0004089">
    <property type="term" value="F:carbonate dehydratase activity"/>
    <property type="evidence" value="ECO:0007669"/>
    <property type="project" value="UniProtKB-UniRule"/>
</dbReference>
<dbReference type="SMART" id="SM01057">
    <property type="entry name" value="Carb_anhydrase"/>
    <property type="match status" value="1"/>
</dbReference>
<comment type="similarity">
    <text evidence="1 4">Belongs to the alpha-carbonic anhydrase family.</text>
</comment>
<keyword evidence="8" id="KW-1185">Reference proteome</keyword>
<dbReference type="InterPro" id="IPR018338">
    <property type="entry name" value="Carbonic_anhydrase_a-class_CS"/>
</dbReference>
<dbReference type="GO" id="GO:0005737">
    <property type="term" value="C:cytoplasm"/>
    <property type="evidence" value="ECO:0007669"/>
    <property type="project" value="TreeGrafter"/>
</dbReference>
<comment type="catalytic activity">
    <reaction evidence="4">
        <text>hydrogencarbonate + H(+) = CO2 + H2O</text>
        <dbReference type="Rhea" id="RHEA:10748"/>
        <dbReference type="ChEBI" id="CHEBI:15377"/>
        <dbReference type="ChEBI" id="CHEBI:15378"/>
        <dbReference type="ChEBI" id="CHEBI:16526"/>
        <dbReference type="ChEBI" id="CHEBI:17544"/>
        <dbReference type="EC" id="4.2.1.1"/>
    </reaction>
</comment>
<dbReference type="GO" id="GO:0008270">
    <property type="term" value="F:zinc ion binding"/>
    <property type="evidence" value="ECO:0007669"/>
    <property type="project" value="UniProtKB-UniRule"/>
</dbReference>
<evidence type="ECO:0000256" key="3">
    <source>
        <dbReference type="ARBA" id="ARBA00022833"/>
    </source>
</evidence>
<dbReference type="EC" id="4.2.1.1" evidence="4"/>
<dbReference type="PANTHER" id="PTHR18952">
    <property type="entry name" value="CARBONIC ANHYDRASE"/>
    <property type="match status" value="1"/>
</dbReference>
<dbReference type="PROSITE" id="PS00162">
    <property type="entry name" value="ALPHA_CA_1"/>
    <property type="match status" value="1"/>
</dbReference>
<keyword evidence="2 4" id="KW-0479">Metal-binding</keyword>
<proteinExistence type="inferred from homology"/>